<comment type="caution">
    <text evidence="2">The sequence shown here is derived from an EMBL/GenBank/DDBJ whole genome shotgun (WGS) entry which is preliminary data.</text>
</comment>
<dbReference type="EMBL" id="JAYKXP010000029">
    <property type="protein sequence ID" value="KAK7043120.1"/>
    <property type="molecule type" value="Genomic_DNA"/>
</dbReference>
<proteinExistence type="predicted"/>
<keyword evidence="3" id="KW-1185">Reference proteome</keyword>
<dbReference type="Proteomes" id="UP001383192">
    <property type="component" value="Unassembled WGS sequence"/>
</dbReference>
<dbReference type="AlphaFoldDB" id="A0AAW0CVL7"/>
<protein>
    <recommendedName>
        <fullName evidence="1">F-box domain-containing protein</fullName>
    </recommendedName>
</protein>
<reference evidence="2 3" key="1">
    <citation type="submission" date="2024-01" db="EMBL/GenBank/DDBJ databases">
        <title>A draft genome for a cacao thread blight-causing isolate of Paramarasmius palmivorus.</title>
        <authorList>
            <person name="Baruah I.K."/>
            <person name="Bukari Y."/>
            <person name="Amoako-Attah I."/>
            <person name="Meinhardt L.W."/>
            <person name="Bailey B.A."/>
            <person name="Cohen S.P."/>
        </authorList>
    </citation>
    <scope>NUCLEOTIDE SEQUENCE [LARGE SCALE GENOMIC DNA]</scope>
    <source>
        <strain evidence="2 3">GH-12</strain>
    </source>
</reference>
<feature type="domain" description="F-box" evidence="1">
    <location>
        <begin position="106"/>
        <end position="162"/>
    </location>
</feature>
<dbReference type="InterPro" id="IPR001810">
    <property type="entry name" value="F-box_dom"/>
</dbReference>
<dbReference type="Pfam" id="PF12937">
    <property type="entry name" value="F-box-like"/>
    <property type="match status" value="1"/>
</dbReference>
<evidence type="ECO:0000259" key="1">
    <source>
        <dbReference type="Pfam" id="PF12937"/>
    </source>
</evidence>
<dbReference type="Gene3D" id="1.20.1280.50">
    <property type="match status" value="1"/>
</dbReference>
<dbReference type="Gene3D" id="3.80.10.10">
    <property type="entry name" value="Ribonuclease Inhibitor"/>
    <property type="match status" value="1"/>
</dbReference>
<dbReference type="InterPro" id="IPR032675">
    <property type="entry name" value="LRR_dom_sf"/>
</dbReference>
<name>A0AAW0CVL7_9AGAR</name>
<accession>A0AAW0CVL7</accession>
<organism evidence="2 3">
    <name type="scientific">Paramarasmius palmivorus</name>
    <dbReference type="NCBI Taxonomy" id="297713"/>
    <lineage>
        <taxon>Eukaryota</taxon>
        <taxon>Fungi</taxon>
        <taxon>Dikarya</taxon>
        <taxon>Basidiomycota</taxon>
        <taxon>Agaricomycotina</taxon>
        <taxon>Agaricomycetes</taxon>
        <taxon>Agaricomycetidae</taxon>
        <taxon>Agaricales</taxon>
        <taxon>Marasmiineae</taxon>
        <taxon>Marasmiaceae</taxon>
        <taxon>Paramarasmius</taxon>
    </lineage>
</organism>
<evidence type="ECO:0000313" key="3">
    <source>
        <dbReference type="Proteomes" id="UP001383192"/>
    </source>
</evidence>
<sequence>MSTVAKEATLDTPVELCDKCHECFPVKSNPYIPIVESYLSQHPANHISLDHEIPSLGEALQECLAEVKGYDQELKRMLEATRRMTKRREYLWGMAKRLRGMITSSIRRLPPEILLHVFHLTWQQGGQWGCEQSKTRITLTLGQVCSHWRTLVHSTPQLWSDIKVEFRAKDSAKFARRVLRWNQFLLEKTRHNLLDIQFIVPEYPWETPLDFDTEYNTQTHQPVISELLRYGTRWQTADLTVMRDEVFTLPQDLPHLTTLTVLRRQVLEESFPEQIWIAESGPPSPLFAPRLSNLSLSAVEIRLAEPVNLDSLTCLMLDCYYMDTLLDILRYAPNLMDVHIAGPVMPRTSTSSGVVTSRLRTLEAKHLSSIPGFFRRLTLPCLSSLYISETSNASAIEEDNDFQLASFLSRSKPPLSNLTLKVKKSLAYEGLIHVLGMLPNVTSFTLGDRRYQWDIEPPFFVADDLLRHLTTTESDAILPNLTSLHIHFPNPPTSDRLRDMVHSRLQRPVDQRLKSLRLVFCYCSSSTLGQDIRECTEELRNAGVVVEVVCTHLPIAYFE</sequence>
<gene>
    <name evidence="2" type="ORF">VNI00_008474</name>
</gene>
<evidence type="ECO:0000313" key="2">
    <source>
        <dbReference type="EMBL" id="KAK7043120.1"/>
    </source>
</evidence>
<dbReference type="SUPFAM" id="SSF52047">
    <property type="entry name" value="RNI-like"/>
    <property type="match status" value="1"/>
</dbReference>